<dbReference type="PANTHER" id="PTHR22550:SF5">
    <property type="entry name" value="LEUCINE ZIPPER PROTEIN 4"/>
    <property type="match status" value="1"/>
</dbReference>
<gene>
    <name evidence="5" type="ORF">Clopa_3505</name>
</gene>
<dbReference type="EMBL" id="CP003261">
    <property type="protein sequence ID" value="AGK98293.1"/>
    <property type="molecule type" value="Genomic_DNA"/>
</dbReference>
<feature type="region of interest" description="Disordered" evidence="3">
    <location>
        <begin position="488"/>
        <end position="511"/>
    </location>
</feature>
<dbReference type="InterPro" id="IPR050768">
    <property type="entry name" value="UPF0353/GerABKA_families"/>
</dbReference>
<keyword evidence="2 4" id="KW-0472">Membrane</keyword>
<keyword evidence="4" id="KW-1133">Transmembrane helix</keyword>
<keyword evidence="6" id="KW-1185">Reference proteome</keyword>
<dbReference type="AlphaFoldDB" id="R4K6V6"/>
<dbReference type="eggNOG" id="COG0697">
    <property type="taxonomic scope" value="Bacteria"/>
</dbReference>
<dbReference type="Proteomes" id="UP000013523">
    <property type="component" value="Chromosome"/>
</dbReference>
<organism evidence="5 6">
    <name type="scientific">Clostridium pasteurianum BC1</name>
    <dbReference type="NCBI Taxonomy" id="86416"/>
    <lineage>
        <taxon>Bacteria</taxon>
        <taxon>Bacillati</taxon>
        <taxon>Bacillota</taxon>
        <taxon>Clostridia</taxon>
        <taxon>Eubacteriales</taxon>
        <taxon>Clostridiaceae</taxon>
        <taxon>Clostridium</taxon>
    </lineage>
</organism>
<dbReference type="PANTHER" id="PTHR22550">
    <property type="entry name" value="SPORE GERMINATION PROTEIN"/>
    <property type="match status" value="1"/>
</dbReference>
<name>R4K6V6_CLOPA</name>
<feature type="transmembrane region" description="Helical" evidence="4">
    <location>
        <begin position="417"/>
        <end position="444"/>
    </location>
</feature>
<dbReference type="PIRSF" id="PIRSF005690">
    <property type="entry name" value="GerBA"/>
    <property type="match status" value="1"/>
</dbReference>
<keyword evidence="4" id="KW-0812">Transmembrane</keyword>
<comment type="similarity">
    <text evidence="1">Belongs to the GerABKA family.</text>
</comment>
<dbReference type="STRING" id="86416.Clopa_3505"/>
<dbReference type="InterPro" id="IPR004995">
    <property type="entry name" value="Spore_Ger"/>
</dbReference>
<dbReference type="Pfam" id="PF03323">
    <property type="entry name" value="GerA"/>
    <property type="match status" value="1"/>
</dbReference>
<evidence type="ECO:0000313" key="5">
    <source>
        <dbReference type="EMBL" id="AGK98293.1"/>
    </source>
</evidence>
<feature type="compositionally biased region" description="Basic and acidic residues" evidence="3">
    <location>
        <begin position="501"/>
        <end position="511"/>
    </location>
</feature>
<evidence type="ECO:0000256" key="1">
    <source>
        <dbReference type="ARBA" id="ARBA00005278"/>
    </source>
</evidence>
<protein>
    <submittedName>
        <fullName evidence="5">Spore germination protein, GerA family</fullName>
    </submittedName>
</protein>
<dbReference type="RefSeq" id="WP_015616577.1">
    <property type="nucleotide sequence ID" value="NC_021182.1"/>
</dbReference>
<dbReference type="GO" id="GO:0009847">
    <property type="term" value="P:spore germination"/>
    <property type="evidence" value="ECO:0007669"/>
    <property type="project" value="InterPro"/>
</dbReference>
<dbReference type="KEGG" id="cpas:Clopa_3505"/>
<evidence type="ECO:0000256" key="4">
    <source>
        <dbReference type="SAM" id="Phobius"/>
    </source>
</evidence>
<dbReference type="GO" id="GO:0016020">
    <property type="term" value="C:membrane"/>
    <property type="evidence" value="ECO:0007669"/>
    <property type="project" value="InterPro"/>
</dbReference>
<dbReference type="PATRIC" id="fig|86416.3.peg.3503"/>
<accession>R4K6V6</accession>
<feature type="transmembrane region" description="Helical" evidence="4">
    <location>
        <begin position="299"/>
        <end position="318"/>
    </location>
</feature>
<proteinExistence type="inferred from homology"/>
<evidence type="ECO:0000256" key="3">
    <source>
        <dbReference type="SAM" id="MobiDB-lite"/>
    </source>
</evidence>
<evidence type="ECO:0000313" key="6">
    <source>
        <dbReference type="Proteomes" id="UP000013523"/>
    </source>
</evidence>
<evidence type="ECO:0000256" key="2">
    <source>
        <dbReference type="ARBA" id="ARBA00023136"/>
    </source>
</evidence>
<dbReference type="HOGENOM" id="CLU_021639_4_1_9"/>
<feature type="transmembrane region" description="Helical" evidence="4">
    <location>
        <begin position="377"/>
        <end position="405"/>
    </location>
</feature>
<sequence>MANEEFDYKNIQVSVKLNKNVENIKKILDKFPDLIMREIKIANNPKHGAVFFYINKMVNINIMEEVVIKKLISRNEYSPYDISNPEYFKYILGINDKDILSSMDKIINKILDGKVVLFIDEIDKAIVIDLKNIPSRNIEEPVVETVIRGPREGFTENISTDIVLIREKIKSPNLKIEQFILGRETKTDVAIMYLSNIVNIKIVNELKERINQIDVDALFVTNTIKEYIEDDPITKFPTIFSTERPDVIVAKLLGGRIAIFANGTPVVLTVPAIFTEFLISTEDFYVSYIYATFNRYIRYLGFAFSILLPGLFVAIITFHQEVIPTSLLISLIKARSAVPYSSLFESFLMLTVYELVREAGVRMPRAVGQAISTVGALILGQAAVQAGLASTAMVIVIATTSIAAFTIPSTNMYTATILPRFIFLFLGGSLGLLGLITGVIIFLLKLISIRSFGVPYMEPLAPFVKSEFGDLIMRRPIWSKTKRSSIITGKKSKKRKSFNPIEKKFKEKNRE</sequence>
<reference evidence="5 6" key="1">
    <citation type="submission" date="2012-01" db="EMBL/GenBank/DDBJ databases">
        <title>Complete sequence of chromosome of Clostridium pasteurianum BC1.</title>
        <authorList>
            <consortium name="US DOE Joint Genome Institute"/>
            <person name="Lucas S."/>
            <person name="Han J."/>
            <person name="Lapidus A."/>
            <person name="Cheng J.-F."/>
            <person name="Goodwin L."/>
            <person name="Pitluck S."/>
            <person name="Peters L."/>
            <person name="Mikhailova N."/>
            <person name="Teshima H."/>
            <person name="Detter J.C."/>
            <person name="Han C."/>
            <person name="Tapia R."/>
            <person name="Land M."/>
            <person name="Hauser L."/>
            <person name="Kyrpides N."/>
            <person name="Ivanova N."/>
            <person name="Pagani I."/>
            <person name="Dunn J."/>
            <person name="Taghavi S."/>
            <person name="Francis A."/>
            <person name="van der Lelie D."/>
            <person name="Woyke T."/>
        </authorList>
    </citation>
    <scope>NUCLEOTIDE SEQUENCE [LARGE SCALE GENOMIC DNA]</scope>
    <source>
        <strain evidence="5 6">BC1</strain>
    </source>
</reference>